<evidence type="ECO:0000256" key="7">
    <source>
        <dbReference type="ARBA" id="ARBA00025795"/>
    </source>
</evidence>
<evidence type="ECO:0000256" key="2">
    <source>
        <dbReference type="ARBA" id="ARBA00022559"/>
    </source>
</evidence>
<evidence type="ECO:0000259" key="9">
    <source>
        <dbReference type="PROSITE" id="PS51405"/>
    </source>
</evidence>
<keyword evidence="3" id="KW-0349">Heme</keyword>
<dbReference type="AlphaFoldDB" id="A0A084BBU2"/>
<feature type="signal peptide" evidence="8">
    <location>
        <begin position="1"/>
        <end position="15"/>
    </location>
</feature>
<dbReference type="PANTHER" id="PTHR33577">
    <property type="entry name" value="STERIGMATOCYSTIN BIOSYNTHESIS PEROXIDASE STCC-RELATED"/>
    <property type="match status" value="1"/>
</dbReference>
<keyword evidence="4" id="KW-0479">Metal-binding</keyword>
<evidence type="ECO:0000256" key="6">
    <source>
        <dbReference type="ARBA" id="ARBA00023004"/>
    </source>
</evidence>
<dbReference type="Gene3D" id="1.10.489.10">
    <property type="entry name" value="Chloroperoxidase-like"/>
    <property type="match status" value="1"/>
</dbReference>
<organism evidence="10 11">
    <name type="scientific">Stachybotrys chartarum (strain CBS 109288 / IBT 7711)</name>
    <name type="common">Toxic black mold</name>
    <name type="synonym">Stilbospora chartarum</name>
    <dbReference type="NCBI Taxonomy" id="1280523"/>
    <lineage>
        <taxon>Eukaryota</taxon>
        <taxon>Fungi</taxon>
        <taxon>Dikarya</taxon>
        <taxon>Ascomycota</taxon>
        <taxon>Pezizomycotina</taxon>
        <taxon>Sordariomycetes</taxon>
        <taxon>Hypocreomycetidae</taxon>
        <taxon>Hypocreales</taxon>
        <taxon>Stachybotryaceae</taxon>
        <taxon>Stachybotrys</taxon>
    </lineage>
</organism>
<feature type="domain" description="Heme haloperoxidase family profile" evidence="9">
    <location>
        <begin position="26"/>
        <end position="234"/>
    </location>
</feature>
<keyword evidence="6" id="KW-0408">Iron</keyword>
<dbReference type="SUPFAM" id="SSF47571">
    <property type="entry name" value="Cloroperoxidase"/>
    <property type="match status" value="1"/>
</dbReference>
<name>A0A084BBU2_STACB</name>
<proteinExistence type="inferred from homology"/>
<dbReference type="PROSITE" id="PS51405">
    <property type="entry name" value="HEME_HALOPEROXIDASE"/>
    <property type="match status" value="1"/>
</dbReference>
<evidence type="ECO:0000256" key="1">
    <source>
        <dbReference type="ARBA" id="ARBA00001970"/>
    </source>
</evidence>
<sequence length="247" mass="26212">MRVSQLLALAAPAMALPSMVAPRSSGIRPFVPAGKTDSRGPCPMMNTLANHGYLPHNGRNITVENIADAIFAATNWSRDFGLIPGANTFAILGAASVIDLEDLNNRTSTVERPASLARADDSNTVLPARVRRVLDDSPDRKYITANSFGITRHRLETVSPLPAAGQGAARGEAAFVLMLVGKDAVPAASDTSVDRATFKAFKDQAYVFLAEERLPVELGWEPSERVVTLADIGPFSAAIAASQNAQS</sequence>
<dbReference type="HOGENOM" id="CLU_050230_4_0_1"/>
<comment type="similarity">
    <text evidence="7">Belongs to the chloroperoxidase family.</text>
</comment>
<evidence type="ECO:0000256" key="8">
    <source>
        <dbReference type="SAM" id="SignalP"/>
    </source>
</evidence>
<evidence type="ECO:0000313" key="10">
    <source>
        <dbReference type="EMBL" id="KEY75021.1"/>
    </source>
</evidence>
<dbReference type="GO" id="GO:0004601">
    <property type="term" value="F:peroxidase activity"/>
    <property type="evidence" value="ECO:0007669"/>
    <property type="project" value="UniProtKB-KW"/>
</dbReference>
<comment type="cofactor">
    <cofactor evidence="1">
        <name>heme b</name>
        <dbReference type="ChEBI" id="CHEBI:60344"/>
    </cofactor>
</comment>
<protein>
    <recommendedName>
        <fullName evidence="9">Heme haloperoxidase family profile domain-containing protein</fullName>
    </recommendedName>
</protein>
<evidence type="ECO:0000313" key="11">
    <source>
        <dbReference type="Proteomes" id="UP000028045"/>
    </source>
</evidence>
<evidence type="ECO:0000256" key="3">
    <source>
        <dbReference type="ARBA" id="ARBA00022617"/>
    </source>
</evidence>
<reference evidence="10 11" key="1">
    <citation type="journal article" date="2014" name="BMC Genomics">
        <title>Comparative genome sequencing reveals chemotype-specific gene clusters in the toxigenic black mold Stachybotrys.</title>
        <authorList>
            <person name="Semeiks J."/>
            <person name="Borek D."/>
            <person name="Otwinowski Z."/>
            <person name="Grishin N.V."/>
        </authorList>
    </citation>
    <scope>NUCLEOTIDE SEQUENCE [LARGE SCALE GENOMIC DNA]</scope>
    <source>
        <strain evidence="11">CBS 109288 / IBT 7711</strain>
    </source>
</reference>
<evidence type="ECO:0000256" key="4">
    <source>
        <dbReference type="ARBA" id="ARBA00022723"/>
    </source>
</evidence>
<dbReference type="InterPro" id="IPR036851">
    <property type="entry name" value="Chloroperoxidase-like_sf"/>
</dbReference>
<dbReference type="InterPro" id="IPR000028">
    <property type="entry name" value="Chloroperoxidase"/>
</dbReference>
<accession>A0A084BBU2</accession>
<evidence type="ECO:0000256" key="5">
    <source>
        <dbReference type="ARBA" id="ARBA00023002"/>
    </source>
</evidence>
<dbReference type="EMBL" id="KL647405">
    <property type="protein sequence ID" value="KEY75021.1"/>
    <property type="molecule type" value="Genomic_DNA"/>
</dbReference>
<keyword evidence="2" id="KW-0575">Peroxidase</keyword>
<dbReference type="PANTHER" id="PTHR33577:SF9">
    <property type="entry name" value="PEROXIDASE STCC"/>
    <property type="match status" value="1"/>
</dbReference>
<dbReference type="GO" id="GO:0046872">
    <property type="term" value="F:metal ion binding"/>
    <property type="evidence" value="ECO:0007669"/>
    <property type="project" value="UniProtKB-KW"/>
</dbReference>
<gene>
    <name evidence="10" type="ORF">S7711_01360</name>
</gene>
<keyword evidence="11" id="KW-1185">Reference proteome</keyword>
<keyword evidence="5" id="KW-0560">Oxidoreductase</keyword>
<dbReference type="Proteomes" id="UP000028045">
    <property type="component" value="Unassembled WGS sequence"/>
</dbReference>
<dbReference type="Pfam" id="PF01328">
    <property type="entry name" value="Peroxidase_2"/>
    <property type="match status" value="1"/>
</dbReference>
<dbReference type="OrthoDB" id="407298at2759"/>
<feature type="chain" id="PRO_5012294312" description="Heme haloperoxidase family profile domain-containing protein" evidence="8">
    <location>
        <begin position="16"/>
        <end position="247"/>
    </location>
</feature>
<keyword evidence="8" id="KW-0732">Signal</keyword>